<dbReference type="PANTHER" id="PTHR31058:SF10">
    <property type="entry name" value="C4H2-TYPE DOMAIN-CONTAINING PROTEIN"/>
    <property type="match status" value="1"/>
</dbReference>
<feature type="compositionally biased region" description="Basic residues" evidence="2">
    <location>
        <begin position="366"/>
        <end position="381"/>
    </location>
</feature>
<protein>
    <submittedName>
        <fullName evidence="6">C4H2-type domain-containing protein</fullName>
    </submittedName>
</protein>
<dbReference type="InterPro" id="IPR018482">
    <property type="entry name" value="Znf-C4H2"/>
</dbReference>
<keyword evidence="3" id="KW-0472">Membrane</keyword>
<name>A0A7E4V9U1_PANRE</name>
<keyword evidence="3" id="KW-0812">Transmembrane</keyword>
<dbReference type="Pfam" id="PF10146">
    <property type="entry name" value="zf-C4H2"/>
    <property type="match status" value="1"/>
</dbReference>
<evidence type="ECO:0000256" key="1">
    <source>
        <dbReference type="SAM" id="Coils"/>
    </source>
</evidence>
<evidence type="ECO:0000313" key="6">
    <source>
        <dbReference type="WBParaSite" id="Pan_g18364.t1"/>
    </source>
</evidence>
<sequence>MARSPSIKSVLGGCPVLRFVILFVRGLTLGFGFLFSASLLIFAVVVEGRGRNLTDAIEGHTDNDDDPSTPLLSASKHRGSSPKQYPESLPEVLYPFRMSTPSPLPTPHTSASMAPSPSTAAASSGGVNLDVISTNLQKLAQTKQRLHEFNTRRNEFFTEISEFQVTEDFMAKVSKMLEDLNEEKEAHSEIIQSINHDKSELERMINAARDEQRVQEERLSRGSEQLLLLLEQSRRLATESGIPGEEFAVGDVLPQNAFTIAAQQAIESGNLPARAPSQSSQARATPTAPFPNLSFMFDPSRMPPGLQQAAAFMIAGGMDPSRGIFPPQVPPPKPSDNQHTSPPMKECASCHQQIHRNAPICPMCKSKSRSKNPKKPKRRAE</sequence>
<keyword evidence="1" id="KW-0175">Coiled coil</keyword>
<dbReference type="GO" id="GO:0005634">
    <property type="term" value="C:nucleus"/>
    <property type="evidence" value="ECO:0007669"/>
    <property type="project" value="TreeGrafter"/>
</dbReference>
<reference evidence="5" key="1">
    <citation type="journal article" date="2013" name="Genetics">
        <title>The draft genome and transcriptome of Panagrellus redivivus are shaped by the harsh demands of a free-living lifestyle.</title>
        <authorList>
            <person name="Srinivasan J."/>
            <person name="Dillman A.R."/>
            <person name="Macchietto M.G."/>
            <person name="Heikkinen L."/>
            <person name="Lakso M."/>
            <person name="Fracchia K.M."/>
            <person name="Antoshechkin I."/>
            <person name="Mortazavi A."/>
            <person name="Wong G."/>
            <person name="Sternberg P.W."/>
        </authorList>
    </citation>
    <scope>NUCLEOTIDE SEQUENCE [LARGE SCALE GENOMIC DNA]</scope>
    <source>
        <strain evidence="5">MT8872</strain>
    </source>
</reference>
<dbReference type="InterPro" id="IPR044069">
    <property type="entry name" value="ZF_C4H2"/>
</dbReference>
<dbReference type="GO" id="GO:0045666">
    <property type="term" value="P:positive regulation of neuron differentiation"/>
    <property type="evidence" value="ECO:0007669"/>
    <property type="project" value="TreeGrafter"/>
</dbReference>
<proteinExistence type="predicted"/>
<evidence type="ECO:0000313" key="5">
    <source>
        <dbReference type="Proteomes" id="UP000492821"/>
    </source>
</evidence>
<feature type="transmembrane region" description="Helical" evidence="3">
    <location>
        <begin position="20"/>
        <end position="46"/>
    </location>
</feature>
<feature type="domain" description="C4H2-type" evidence="4">
    <location>
        <begin position="339"/>
        <end position="381"/>
    </location>
</feature>
<feature type="coiled-coil region" evidence="1">
    <location>
        <begin position="170"/>
        <end position="218"/>
    </location>
</feature>
<feature type="region of interest" description="Disordered" evidence="2">
    <location>
        <begin position="321"/>
        <end position="381"/>
    </location>
</feature>
<keyword evidence="5" id="KW-1185">Reference proteome</keyword>
<evidence type="ECO:0000256" key="2">
    <source>
        <dbReference type="SAM" id="MobiDB-lite"/>
    </source>
</evidence>
<feature type="region of interest" description="Disordered" evidence="2">
    <location>
        <begin position="56"/>
        <end position="124"/>
    </location>
</feature>
<accession>A0A7E4V9U1</accession>
<evidence type="ECO:0000259" key="4">
    <source>
        <dbReference type="PROSITE" id="PS51896"/>
    </source>
</evidence>
<reference evidence="6" key="2">
    <citation type="submission" date="2020-10" db="UniProtKB">
        <authorList>
            <consortium name="WormBaseParasite"/>
        </authorList>
    </citation>
    <scope>IDENTIFICATION</scope>
</reference>
<dbReference type="PANTHER" id="PTHR31058">
    <property type="entry name" value="ZINC FINGER C4H2 DOMAIN-CONTAINING PROTEIN"/>
    <property type="match status" value="1"/>
</dbReference>
<dbReference type="AlphaFoldDB" id="A0A7E4V9U1"/>
<dbReference type="PROSITE" id="PS51896">
    <property type="entry name" value="ZF_C4H2"/>
    <property type="match status" value="1"/>
</dbReference>
<organism evidence="5 6">
    <name type="scientific">Panagrellus redivivus</name>
    <name type="common">Microworm</name>
    <dbReference type="NCBI Taxonomy" id="6233"/>
    <lineage>
        <taxon>Eukaryota</taxon>
        <taxon>Metazoa</taxon>
        <taxon>Ecdysozoa</taxon>
        <taxon>Nematoda</taxon>
        <taxon>Chromadorea</taxon>
        <taxon>Rhabditida</taxon>
        <taxon>Tylenchina</taxon>
        <taxon>Panagrolaimomorpha</taxon>
        <taxon>Panagrolaimoidea</taxon>
        <taxon>Panagrolaimidae</taxon>
        <taxon>Panagrellus</taxon>
    </lineage>
</organism>
<feature type="compositionally biased region" description="Low complexity" evidence="2">
    <location>
        <begin position="107"/>
        <end position="124"/>
    </location>
</feature>
<dbReference type="WBParaSite" id="Pan_g18364.t1">
    <property type="protein sequence ID" value="Pan_g18364.t1"/>
    <property type="gene ID" value="Pan_g18364"/>
</dbReference>
<evidence type="ECO:0000256" key="3">
    <source>
        <dbReference type="SAM" id="Phobius"/>
    </source>
</evidence>
<keyword evidence="3" id="KW-1133">Transmembrane helix</keyword>
<dbReference type="Proteomes" id="UP000492821">
    <property type="component" value="Unassembled WGS sequence"/>
</dbReference>